<name>A0ABR6YHR0_9BURK</name>
<evidence type="ECO:0000256" key="3">
    <source>
        <dbReference type="ARBA" id="ARBA00022722"/>
    </source>
</evidence>
<comment type="caution">
    <text evidence="9">The sequence shown here is derived from an EMBL/GenBank/DDBJ whole genome shotgun (WGS) entry which is preliminary data.</text>
</comment>
<comment type="similarity">
    <text evidence="1">Belongs to the colicin/pyosin nuclease family.</text>
</comment>
<evidence type="ECO:0000256" key="5">
    <source>
        <dbReference type="ARBA" id="ARBA00022801"/>
    </source>
</evidence>
<dbReference type="InterPro" id="IPR044925">
    <property type="entry name" value="His-Me_finger_sf"/>
</dbReference>
<keyword evidence="7" id="KW-0078">Bacteriocin</keyword>
<keyword evidence="2" id="KW-0929">Antimicrobial</keyword>
<dbReference type="Proteomes" id="UP000624279">
    <property type="component" value="Unassembled WGS sequence"/>
</dbReference>
<evidence type="ECO:0000313" key="9">
    <source>
        <dbReference type="EMBL" id="MBC3876120.1"/>
    </source>
</evidence>
<feature type="compositionally biased region" description="Basic and acidic residues" evidence="8">
    <location>
        <begin position="47"/>
        <end position="57"/>
    </location>
</feature>
<dbReference type="InterPro" id="IPR037146">
    <property type="entry name" value="Colicin/pyocin_DNase_dom_sf"/>
</dbReference>
<organism evidence="9 10">
    <name type="scientific">Undibacterium flavidum</name>
    <dbReference type="NCBI Taxonomy" id="2762297"/>
    <lineage>
        <taxon>Bacteria</taxon>
        <taxon>Pseudomonadati</taxon>
        <taxon>Pseudomonadota</taxon>
        <taxon>Betaproteobacteria</taxon>
        <taxon>Burkholderiales</taxon>
        <taxon>Oxalobacteraceae</taxon>
        <taxon>Undibacterium</taxon>
    </lineage>
</organism>
<evidence type="ECO:0000256" key="4">
    <source>
        <dbReference type="ARBA" id="ARBA00022759"/>
    </source>
</evidence>
<reference evidence="9 10" key="1">
    <citation type="submission" date="2020-08" db="EMBL/GenBank/DDBJ databases">
        <title>Novel species isolated from subtropical streams in China.</title>
        <authorList>
            <person name="Lu H."/>
        </authorList>
    </citation>
    <scope>NUCLEOTIDE SEQUENCE [LARGE SCALE GENOMIC DNA]</scope>
    <source>
        <strain evidence="9 10">LX15W</strain>
    </source>
</reference>
<keyword evidence="10" id="KW-1185">Reference proteome</keyword>
<sequence length="147" mass="16754">MNPASKPEGNNIIVTPIQPHVGLGIVKSENRVPSGEADGSVKFNRWRRGDPIDKPLRDGSVPDWDTVRSRYWKNRHLESQSTGEFSKENLNRMRRGVAPLDYNSSTGEFESRELHHVDPQRNGGSNGPRNLREVTPDQHRAMDKFRK</sequence>
<evidence type="ECO:0000313" key="10">
    <source>
        <dbReference type="Proteomes" id="UP000624279"/>
    </source>
</evidence>
<feature type="compositionally biased region" description="Basic and acidic residues" evidence="8">
    <location>
        <begin position="130"/>
        <end position="147"/>
    </location>
</feature>
<evidence type="ECO:0000256" key="1">
    <source>
        <dbReference type="ARBA" id="ARBA00006811"/>
    </source>
</evidence>
<proteinExistence type="inferred from homology"/>
<gene>
    <name evidence="9" type="ORF">H8K55_21235</name>
</gene>
<dbReference type="Pfam" id="PF21431">
    <property type="entry name" value="Col-Pyo_DNase"/>
    <property type="match status" value="1"/>
</dbReference>
<keyword evidence="6" id="KW-0044">Antibiotic</keyword>
<dbReference type="GO" id="GO:0004519">
    <property type="term" value="F:endonuclease activity"/>
    <property type="evidence" value="ECO:0007669"/>
    <property type="project" value="UniProtKB-KW"/>
</dbReference>
<feature type="region of interest" description="Disordered" evidence="8">
    <location>
        <begin position="99"/>
        <end position="147"/>
    </location>
</feature>
<evidence type="ECO:0000256" key="7">
    <source>
        <dbReference type="ARBA" id="ARBA00023048"/>
    </source>
</evidence>
<keyword evidence="3" id="KW-0540">Nuclease</keyword>
<protein>
    <submittedName>
        <fullName evidence="9">HNH endonuclease</fullName>
    </submittedName>
</protein>
<evidence type="ECO:0000256" key="8">
    <source>
        <dbReference type="SAM" id="MobiDB-lite"/>
    </source>
</evidence>
<accession>A0ABR6YHR0</accession>
<evidence type="ECO:0000256" key="6">
    <source>
        <dbReference type="ARBA" id="ARBA00023022"/>
    </source>
</evidence>
<keyword evidence="5" id="KW-0378">Hydrolase</keyword>
<dbReference type="EMBL" id="JACOGA010000039">
    <property type="protein sequence ID" value="MBC3876120.1"/>
    <property type="molecule type" value="Genomic_DNA"/>
</dbReference>
<feature type="region of interest" description="Disordered" evidence="8">
    <location>
        <begin position="30"/>
        <end position="60"/>
    </location>
</feature>
<dbReference type="Gene3D" id="3.90.540.10">
    <property type="entry name" value="Colicin/pyocin, DNase domain"/>
    <property type="match status" value="1"/>
</dbReference>
<evidence type="ECO:0000256" key="2">
    <source>
        <dbReference type="ARBA" id="ARBA00022529"/>
    </source>
</evidence>
<feature type="compositionally biased region" description="Basic and acidic residues" evidence="8">
    <location>
        <begin position="109"/>
        <end position="119"/>
    </location>
</feature>
<keyword evidence="4 9" id="KW-0255">Endonuclease</keyword>
<dbReference type="SUPFAM" id="SSF54060">
    <property type="entry name" value="His-Me finger endonucleases"/>
    <property type="match status" value="1"/>
</dbReference>